<name>A0AAN7VX11_9PEZI</name>
<evidence type="ECO:0000313" key="2">
    <source>
        <dbReference type="EMBL" id="KAK5689427.1"/>
    </source>
</evidence>
<proteinExistence type="predicted"/>
<evidence type="ECO:0000256" key="1">
    <source>
        <dbReference type="SAM" id="MobiDB-lite"/>
    </source>
</evidence>
<evidence type="ECO:0000313" key="3">
    <source>
        <dbReference type="Proteomes" id="UP001310594"/>
    </source>
</evidence>
<reference evidence="2" key="1">
    <citation type="submission" date="2023-08" db="EMBL/GenBank/DDBJ databases">
        <title>Black Yeasts Isolated from many extreme environments.</title>
        <authorList>
            <person name="Coleine C."/>
            <person name="Stajich J.E."/>
            <person name="Selbmann L."/>
        </authorList>
    </citation>
    <scope>NUCLEOTIDE SEQUENCE</scope>
    <source>
        <strain evidence="2">CCFEE 5810</strain>
    </source>
</reference>
<accession>A0AAN7VX11</accession>
<organism evidence="2 3">
    <name type="scientific">Elasticomyces elasticus</name>
    <dbReference type="NCBI Taxonomy" id="574655"/>
    <lineage>
        <taxon>Eukaryota</taxon>
        <taxon>Fungi</taxon>
        <taxon>Dikarya</taxon>
        <taxon>Ascomycota</taxon>
        <taxon>Pezizomycotina</taxon>
        <taxon>Dothideomycetes</taxon>
        <taxon>Dothideomycetidae</taxon>
        <taxon>Mycosphaerellales</taxon>
        <taxon>Teratosphaeriaceae</taxon>
        <taxon>Elasticomyces</taxon>
    </lineage>
</organism>
<dbReference type="AlphaFoldDB" id="A0AAN7VX11"/>
<dbReference type="EMBL" id="JAVRQU010000032">
    <property type="protein sequence ID" value="KAK5689427.1"/>
    <property type="molecule type" value="Genomic_DNA"/>
</dbReference>
<protein>
    <submittedName>
        <fullName evidence="2">Uncharacterized protein</fullName>
    </submittedName>
</protein>
<sequence>MANTQDLLLSLPPELRNSIYGYLIPDVARPSYSPAGAVTPLLAEIPARRIPPGTPALSCSSRYLRSEYLPVAQAQRYATHTFQLDLRQSRVISVPRLGQLVDWLEAIGGHARPLVRCIVICAREEEYQRHSTAALFMAAYEGLLESTDLNGFHLRWGGEVFPNTAPVANYRRFREIKYYVVWIAEGNDIRDIEERSERLAIDQLGLGHASWFARIREGRDDDQDEDDEDDEEQAEEKDDEAEEEGEEEEEEGEEEEEIYDDDSSVRAA</sequence>
<feature type="region of interest" description="Disordered" evidence="1">
    <location>
        <begin position="217"/>
        <end position="268"/>
    </location>
</feature>
<gene>
    <name evidence="2" type="ORF">LTR97_012901</name>
</gene>
<dbReference type="Proteomes" id="UP001310594">
    <property type="component" value="Unassembled WGS sequence"/>
</dbReference>
<comment type="caution">
    <text evidence="2">The sequence shown here is derived from an EMBL/GenBank/DDBJ whole genome shotgun (WGS) entry which is preliminary data.</text>
</comment>
<feature type="compositionally biased region" description="Acidic residues" evidence="1">
    <location>
        <begin position="220"/>
        <end position="262"/>
    </location>
</feature>